<name>A0A9P5QAK3_9AGAR</name>
<dbReference type="InterPro" id="IPR020904">
    <property type="entry name" value="Sc_DH/Rdtase_CS"/>
</dbReference>
<dbReference type="InterPro" id="IPR036291">
    <property type="entry name" value="NAD(P)-bd_dom_sf"/>
</dbReference>
<keyword evidence="3" id="KW-0560">Oxidoreductase</keyword>
<dbReference type="InterPro" id="IPR002347">
    <property type="entry name" value="SDR_fam"/>
</dbReference>
<dbReference type="PRINTS" id="PR00080">
    <property type="entry name" value="SDRFAMILY"/>
</dbReference>
<dbReference type="SUPFAM" id="SSF51735">
    <property type="entry name" value="NAD(P)-binding Rossmann-fold domains"/>
    <property type="match status" value="1"/>
</dbReference>
<protein>
    <submittedName>
        <fullName evidence="5">NAD(P)-binding protein</fullName>
    </submittedName>
</protein>
<dbReference type="GO" id="GO:0016491">
    <property type="term" value="F:oxidoreductase activity"/>
    <property type="evidence" value="ECO:0007669"/>
    <property type="project" value="UniProtKB-KW"/>
</dbReference>
<accession>A0A9P5QAK3</accession>
<dbReference type="Gene3D" id="3.40.50.720">
    <property type="entry name" value="NAD(P)-binding Rossmann-like Domain"/>
    <property type="match status" value="1"/>
</dbReference>
<keyword evidence="6" id="KW-1185">Reference proteome</keyword>
<dbReference type="Pfam" id="PF00106">
    <property type="entry name" value="adh_short"/>
    <property type="match status" value="1"/>
</dbReference>
<evidence type="ECO:0000256" key="2">
    <source>
        <dbReference type="ARBA" id="ARBA00022857"/>
    </source>
</evidence>
<evidence type="ECO:0000313" key="5">
    <source>
        <dbReference type="EMBL" id="KAF9078491.1"/>
    </source>
</evidence>
<keyword evidence="2" id="KW-0521">NADP</keyword>
<dbReference type="PANTHER" id="PTHR43976:SF16">
    <property type="entry name" value="SHORT-CHAIN DEHYDROGENASE_REDUCTASE FAMILY PROTEIN"/>
    <property type="match status" value="1"/>
</dbReference>
<gene>
    <name evidence="5" type="ORF">BDP27DRAFT_1252181</name>
</gene>
<dbReference type="PANTHER" id="PTHR43976">
    <property type="entry name" value="SHORT CHAIN DEHYDROGENASE"/>
    <property type="match status" value="1"/>
</dbReference>
<dbReference type="AlphaFoldDB" id="A0A9P5QAK3"/>
<dbReference type="InterPro" id="IPR051911">
    <property type="entry name" value="SDR_oxidoreductase"/>
</dbReference>
<comment type="caution">
    <text evidence="5">The sequence shown here is derived from an EMBL/GenBank/DDBJ whole genome shotgun (WGS) entry which is preliminary data.</text>
</comment>
<dbReference type="CDD" id="cd05374">
    <property type="entry name" value="17beta-HSD-like_SDR_c"/>
    <property type="match status" value="1"/>
</dbReference>
<comment type="similarity">
    <text evidence="1 4">Belongs to the short-chain dehydrogenases/reductases (SDR) family.</text>
</comment>
<proteinExistence type="inferred from homology"/>
<evidence type="ECO:0000256" key="1">
    <source>
        <dbReference type="ARBA" id="ARBA00006484"/>
    </source>
</evidence>
<reference evidence="5" key="1">
    <citation type="submission" date="2020-11" db="EMBL/GenBank/DDBJ databases">
        <authorList>
            <consortium name="DOE Joint Genome Institute"/>
            <person name="Ahrendt S."/>
            <person name="Riley R."/>
            <person name="Andreopoulos W."/>
            <person name="Labutti K."/>
            <person name="Pangilinan J."/>
            <person name="Ruiz-Duenas F.J."/>
            <person name="Barrasa J.M."/>
            <person name="Sanchez-Garcia M."/>
            <person name="Camarero S."/>
            <person name="Miyauchi S."/>
            <person name="Serrano A."/>
            <person name="Linde D."/>
            <person name="Babiker R."/>
            <person name="Drula E."/>
            <person name="Ayuso-Fernandez I."/>
            <person name="Pacheco R."/>
            <person name="Padilla G."/>
            <person name="Ferreira P."/>
            <person name="Barriuso J."/>
            <person name="Kellner H."/>
            <person name="Castanera R."/>
            <person name="Alfaro M."/>
            <person name="Ramirez L."/>
            <person name="Pisabarro A.G."/>
            <person name="Kuo A."/>
            <person name="Tritt A."/>
            <person name="Lipzen A."/>
            <person name="He G."/>
            <person name="Yan M."/>
            <person name="Ng V."/>
            <person name="Cullen D."/>
            <person name="Martin F."/>
            <person name="Rosso M.-N."/>
            <person name="Henrissat B."/>
            <person name="Hibbett D."/>
            <person name="Martinez A.T."/>
            <person name="Grigoriev I.V."/>
        </authorList>
    </citation>
    <scope>NUCLEOTIDE SEQUENCE</scope>
    <source>
        <strain evidence="5">AH 40177</strain>
    </source>
</reference>
<dbReference type="Proteomes" id="UP000772434">
    <property type="component" value="Unassembled WGS sequence"/>
</dbReference>
<evidence type="ECO:0000256" key="3">
    <source>
        <dbReference type="ARBA" id="ARBA00023002"/>
    </source>
</evidence>
<dbReference type="EMBL" id="JADNRY010000001">
    <property type="protein sequence ID" value="KAF9078491.1"/>
    <property type="molecule type" value="Genomic_DNA"/>
</dbReference>
<sequence>MPPQSRVWLITGAASGFGLEITKLVLQNGDIAIATYRSSSEPPTLSSLKSGSDWDPENLLLLHCDVTSPADVKQVFATVEQTFGRIDVVFNNAGIAILGEIEGTPEDKAREMFDVNFWGMSRVSQEAVRVFRDVNRVRGGRLFNVSSGAGVAPSAGIGFYSASKHALEGFTESLMQEMDPAWNIKITILEPGAFKTRAHTDNTTVFPSHPSYINGPDLGSNQMRRWFEDRRGITGDPVLAARRIYELVEADDAEVPVRLQLGEGSWLRINAKLEGMLQEQKKFEKWSKSL</sequence>
<dbReference type="OrthoDB" id="1274115at2759"/>
<dbReference type="PRINTS" id="PR00081">
    <property type="entry name" value="GDHRDH"/>
</dbReference>
<dbReference type="PROSITE" id="PS00061">
    <property type="entry name" value="ADH_SHORT"/>
    <property type="match status" value="1"/>
</dbReference>
<evidence type="ECO:0000313" key="6">
    <source>
        <dbReference type="Proteomes" id="UP000772434"/>
    </source>
</evidence>
<evidence type="ECO:0000256" key="4">
    <source>
        <dbReference type="RuleBase" id="RU000363"/>
    </source>
</evidence>
<organism evidence="5 6">
    <name type="scientific">Rhodocollybia butyracea</name>
    <dbReference type="NCBI Taxonomy" id="206335"/>
    <lineage>
        <taxon>Eukaryota</taxon>
        <taxon>Fungi</taxon>
        <taxon>Dikarya</taxon>
        <taxon>Basidiomycota</taxon>
        <taxon>Agaricomycotina</taxon>
        <taxon>Agaricomycetes</taxon>
        <taxon>Agaricomycetidae</taxon>
        <taxon>Agaricales</taxon>
        <taxon>Marasmiineae</taxon>
        <taxon>Omphalotaceae</taxon>
        <taxon>Rhodocollybia</taxon>
    </lineage>
</organism>